<sequence length="63" mass="7074">MSTPRVDVVFPLLDAREHGLECVRSWTGKQSIAREAFRLVIAADGSDSVFEAEVRRVLVRTTE</sequence>
<dbReference type="Proteomes" id="UP000241436">
    <property type="component" value="Unassembled WGS sequence"/>
</dbReference>
<comment type="caution">
    <text evidence="1">The sequence shown here is derived from an EMBL/GenBank/DDBJ whole genome shotgun (WGS) entry which is preliminary data.</text>
</comment>
<reference evidence="2" key="2">
    <citation type="journal article" date="2018" name="Environ. Microbiol.">
        <title>Bloom of a denitrifying methanotroph, 'Candidatus Methylomirabilis limnetica', in a deep stratified lake.</title>
        <authorList>
            <person name="Graf J.S."/>
            <person name="Mayr M.J."/>
            <person name="Marchant H.K."/>
            <person name="Tienken D."/>
            <person name="Hach P.F."/>
            <person name="Brand A."/>
            <person name="Schubert C.J."/>
            <person name="Kuypers M.M."/>
            <person name="Milucka J."/>
        </authorList>
    </citation>
    <scope>NUCLEOTIDE SEQUENCE [LARGE SCALE GENOMIC DNA]</scope>
    <source>
        <strain evidence="2">Zug</strain>
    </source>
</reference>
<protein>
    <recommendedName>
        <fullName evidence="3">FAD-binding domain-containing protein</fullName>
    </recommendedName>
</protein>
<dbReference type="AlphaFoldDB" id="A0A2T4TZZ2"/>
<evidence type="ECO:0008006" key="3">
    <source>
        <dbReference type="Google" id="ProtNLM"/>
    </source>
</evidence>
<keyword evidence="2" id="KW-1185">Reference proteome</keyword>
<evidence type="ECO:0000313" key="1">
    <source>
        <dbReference type="EMBL" id="PTL36695.1"/>
    </source>
</evidence>
<reference evidence="1 2" key="1">
    <citation type="submission" date="2017-09" db="EMBL/GenBank/DDBJ databases">
        <title>Bloom of a denitrifying methanotroph, Candidatus Methylomirabilis limnetica, in a deep stratified lake.</title>
        <authorList>
            <person name="Graf J.S."/>
            <person name="Marchant H.K."/>
            <person name="Tienken D."/>
            <person name="Hach P.F."/>
            <person name="Brand A."/>
            <person name="Schubert C.J."/>
            <person name="Kuypers M.M."/>
            <person name="Milucka J."/>
        </authorList>
    </citation>
    <scope>NUCLEOTIDE SEQUENCE [LARGE SCALE GENOMIC DNA]</scope>
    <source>
        <strain evidence="1 2">Zug</strain>
    </source>
</reference>
<name>A0A2T4TZZ2_9BACT</name>
<dbReference type="EMBL" id="NVQC01000013">
    <property type="protein sequence ID" value="PTL36695.1"/>
    <property type="molecule type" value="Genomic_DNA"/>
</dbReference>
<evidence type="ECO:0000313" key="2">
    <source>
        <dbReference type="Proteomes" id="UP000241436"/>
    </source>
</evidence>
<organism evidence="1 2">
    <name type="scientific">Candidatus Methylomirabilis limnetica</name>
    <dbReference type="NCBI Taxonomy" id="2033718"/>
    <lineage>
        <taxon>Bacteria</taxon>
        <taxon>Candidatus Methylomirabilota</taxon>
        <taxon>Candidatus Methylomirabilia</taxon>
        <taxon>Candidatus Methylomirabilales</taxon>
        <taxon>Candidatus Methylomirabilaceae</taxon>
        <taxon>Candidatus Methylomirabilis</taxon>
    </lineage>
</organism>
<dbReference type="RefSeq" id="WP_107561448.1">
    <property type="nucleotide sequence ID" value="NZ_NVQC01000013.1"/>
</dbReference>
<proteinExistence type="predicted"/>
<accession>A0A2T4TZZ2</accession>
<gene>
    <name evidence="1" type="ORF">CLG94_03195</name>
</gene>